<accession>A0A9D4WWZ2</accession>
<gene>
    <name evidence="4" type="ORF">KIW84_054165</name>
</gene>
<dbReference type="OrthoDB" id="1882394at2759"/>
<dbReference type="GO" id="GO:0009451">
    <property type="term" value="P:RNA modification"/>
    <property type="evidence" value="ECO:0007669"/>
    <property type="project" value="InterPro"/>
</dbReference>
<feature type="region of interest" description="Disordered" evidence="3">
    <location>
        <begin position="54"/>
        <end position="74"/>
    </location>
</feature>
<protein>
    <recommendedName>
        <fullName evidence="6">Pentatricopeptide repeat-containing protein At4g25270, chloroplastic</fullName>
    </recommendedName>
</protein>
<dbReference type="PANTHER" id="PTHR47926">
    <property type="entry name" value="PENTATRICOPEPTIDE REPEAT-CONTAINING PROTEIN"/>
    <property type="match status" value="1"/>
</dbReference>
<evidence type="ECO:0000256" key="1">
    <source>
        <dbReference type="ARBA" id="ARBA00022737"/>
    </source>
</evidence>
<feature type="repeat" description="PPR" evidence="2">
    <location>
        <begin position="354"/>
        <end position="388"/>
    </location>
</feature>
<feature type="repeat" description="PPR" evidence="2">
    <location>
        <begin position="287"/>
        <end position="321"/>
    </location>
</feature>
<comment type="caution">
    <text evidence="4">The sequence shown here is derived from an EMBL/GenBank/DDBJ whole genome shotgun (WGS) entry which is preliminary data.</text>
</comment>
<dbReference type="Gramene" id="Psat5g144800.1">
    <property type="protein sequence ID" value="Psat5g144800.1.cds1"/>
    <property type="gene ID" value="Psat5g144800"/>
</dbReference>
<dbReference type="FunFam" id="1.25.40.10:FF:000090">
    <property type="entry name" value="Pentatricopeptide repeat-containing protein, chloroplastic"/>
    <property type="match status" value="1"/>
</dbReference>
<organism evidence="4 5">
    <name type="scientific">Pisum sativum</name>
    <name type="common">Garden pea</name>
    <name type="synonym">Lathyrus oleraceus</name>
    <dbReference type="NCBI Taxonomy" id="3888"/>
    <lineage>
        <taxon>Eukaryota</taxon>
        <taxon>Viridiplantae</taxon>
        <taxon>Streptophyta</taxon>
        <taxon>Embryophyta</taxon>
        <taxon>Tracheophyta</taxon>
        <taxon>Spermatophyta</taxon>
        <taxon>Magnoliopsida</taxon>
        <taxon>eudicotyledons</taxon>
        <taxon>Gunneridae</taxon>
        <taxon>Pentapetalae</taxon>
        <taxon>rosids</taxon>
        <taxon>fabids</taxon>
        <taxon>Fabales</taxon>
        <taxon>Fabaceae</taxon>
        <taxon>Papilionoideae</taxon>
        <taxon>50 kb inversion clade</taxon>
        <taxon>NPAAA clade</taxon>
        <taxon>Hologalegina</taxon>
        <taxon>IRL clade</taxon>
        <taxon>Fabeae</taxon>
        <taxon>Lathyrus</taxon>
    </lineage>
</organism>
<dbReference type="FunFam" id="1.25.40.10:FF:000285">
    <property type="entry name" value="Pentatricopeptide repeat-containing protein, chloroplastic"/>
    <property type="match status" value="1"/>
</dbReference>
<evidence type="ECO:0000256" key="3">
    <source>
        <dbReference type="SAM" id="MobiDB-lite"/>
    </source>
</evidence>
<evidence type="ECO:0008006" key="6">
    <source>
        <dbReference type="Google" id="ProtNLM"/>
    </source>
</evidence>
<evidence type="ECO:0000313" key="5">
    <source>
        <dbReference type="Proteomes" id="UP001058974"/>
    </source>
</evidence>
<dbReference type="InterPro" id="IPR046848">
    <property type="entry name" value="E_motif"/>
</dbReference>
<dbReference type="InterPro" id="IPR011990">
    <property type="entry name" value="TPR-like_helical_dom_sf"/>
</dbReference>
<dbReference type="NCBIfam" id="TIGR00756">
    <property type="entry name" value="PPR"/>
    <property type="match status" value="3"/>
</dbReference>
<dbReference type="Pfam" id="PF20431">
    <property type="entry name" value="E_motif"/>
    <property type="match status" value="1"/>
</dbReference>
<dbReference type="Gramene" id="Psat05G0416500-T1">
    <property type="protein sequence ID" value="KAI5408235.1"/>
    <property type="gene ID" value="KIW84_054165"/>
</dbReference>
<feature type="repeat" description="PPR" evidence="2">
    <location>
        <begin position="186"/>
        <end position="220"/>
    </location>
</feature>
<proteinExistence type="predicted"/>
<dbReference type="SUPFAM" id="SSF48452">
    <property type="entry name" value="TPR-like"/>
    <property type="match status" value="1"/>
</dbReference>
<dbReference type="FunFam" id="1.25.40.10:FF:000729">
    <property type="entry name" value="Pentatricopeptide repeat-containing protein At4g25270, chloroplastic"/>
    <property type="match status" value="1"/>
</dbReference>
<name>A0A9D4WWZ2_PEA</name>
<dbReference type="Pfam" id="PF01535">
    <property type="entry name" value="PPR"/>
    <property type="match status" value="4"/>
</dbReference>
<dbReference type="InterPro" id="IPR046960">
    <property type="entry name" value="PPR_At4g14850-like_plant"/>
</dbReference>
<dbReference type="GO" id="GO:0003723">
    <property type="term" value="F:RNA binding"/>
    <property type="evidence" value="ECO:0007669"/>
    <property type="project" value="InterPro"/>
</dbReference>
<dbReference type="PROSITE" id="PS51375">
    <property type="entry name" value="PPR"/>
    <property type="match status" value="3"/>
</dbReference>
<evidence type="ECO:0000313" key="4">
    <source>
        <dbReference type="EMBL" id="KAI5408235.1"/>
    </source>
</evidence>
<dbReference type="Proteomes" id="UP001058974">
    <property type="component" value="Chromosome 5"/>
</dbReference>
<keyword evidence="5" id="KW-1185">Reference proteome</keyword>
<dbReference type="PANTHER" id="PTHR47926:SF515">
    <property type="entry name" value="UMP-CMP KINASE"/>
    <property type="match status" value="1"/>
</dbReference>
<evidence type="ECO:0000256" key="2">
    <source>
        <dbReference type="PROSITE-ProRule" id="PRU00708"/>
    </source>
</evidence>
<dbReference type="InterPro" id="IPR002885">
    <property type="entry name" value="PPR_rpt"/>
</dbReference>
<sequence length="555" mass="62711">MASSWLFSTPFAVVTTTTLRNYSTSNNGPAVSSSPKEYSSNDILSLLYTSAKKNTDNKKPKKLRKWETQKGKNTFSYPQSKPTPLIIHQQPYPQTKFQALEQILNDLEDSIEKGIKIDPEIYASLLETCYRFQAIHHGIRLHRLIPPTLLHRNVGISSKLVRLYASFGYMDEAHDLFDQMTEQDMYAFPWNSLISGYARLGFYDDAIALYFQMVEEGVEPDLFTFPRVLKVCGGIGLVQVGEEVHRHVVRSGFGDDRFVLNALVDMYSKCGDIVKARKIFDKISFRDSVSWNSMLAAYVHHGLEVEAINIFRQMLLEGEKPDSFSISAILTGVSSLDVGVQIHGWVIRQGVDWSLSIANSLIVVYSNHGRLDKARSIFNQMPERDIVSWNSIISAHCKHPEAIAYFEKMEDAGENPDKITFVSLISACAHLSLVNDGERLFALMCEKYKIKPIMEHYGCMVNLYGRAGLIEKAYSIIVDGMGSEAAGPTLWGALLYACFLHGNVTIGEISANKLFELEPDNEHNFVLLMKIYENTGRLEDMERTRKMLAERGLDH</sequence>
<dbReference type="Gramene" id="PSAT_LOCUS21864_t1">
    <property type="protein sequence ID" value="CAL5202734.1"/>
    <property type="gene ID" value="PSAT_LOCUS21864"/>
</dbReference>
<dbReference type="EMBL" id="JAMSHJ010000005">
    <property type="protein sequence ID" value="KAI5408235.1"/>
    <property type="molecule type" value="Genomic_DNA"/>
</dbReference>
<dbReference type="Pfam" id="PF13041">
    <property type="entry name" value="PPR_2"/>
    <property type="match status" value="2"/>
</dbReference>
<keyword evidence="1" id="KW-0677">Repeat</keyword>
<reference evidence="4 5" key="1">
    <citation type="journal article" date="2022" name="Nat. Genet.">
        <title>Improved pea reference genome and pan-genome highlight genomic features and evolutionary characteristics.</title>
        <authorList>
            <person name="Yang T."/>
            <person name="Liu R."/>
            <person name="Luo Y."/>
            <person name="Hu S."/>
            <person name="Wang D."/>
            <person name="Wang C."/>
            <person name="Pandey M.K."/>
            <person name="Ge S."/>
            <person name="Xu Q."/>
            <person name="Li N."/>
            <person name="Li G."/>
            <person name="Huang Y."/>
            <person name="Saxena R.K."/>
            <person name="Ji Y."/>
            <person name="Li M."/>
            <person name="Yan X."/>
            <person name="He Y."/>
            <person name="Liu Y."/>
            <person name="Wang X."/>
            <person name="Xiang C."/>
            <person name="Varshney R.K."/>
            <person name="Ding H."/>
            <person name="Gao S."/>
            <person name="Zong X."/>
        </authorList>
    </citation>
    <scope>NUCLEOTIDE SEQUENCE [LARGE SCALE GENOMIC DNA]</scope>
    <source>
        <strain evidence="4 5">cv. Zhongwan 6</strain>
    </source>
</reference>
<dbReference type="AlphaFoldDB" id="A0A9D4WWZ2"/>
<dbReference type="Gene3D" id="1.25.40.10">
    <property type="entry name" value="Tetratricopeptide repeat domain"/>
    <property type="match status" value="4"/>
</dbReference>